<evidence type="ECO:0000313" key="3">
    <source>
        <dbReference type="EMBL" id="CAB4603887.1"/>
    </source>
</evidence>
<dbReference type="PANTHER" id="PTHR30486:SF6">
    <property type="entry name" value="TYPE IV PILUS RETRACTATION ATPASE PILT"/>
    <property type="match status" value="1"/>
</dbReference>
<dbReference type="Gene3D" id="3.30.450.380">
    <property type="match status" value="1"/>
</dbReference>
<reference evidence="3" key="1">
    <citation type="submission" date="2020-05" db="EMBL/GenBank/DDBJ databases">
        <authorList>
            <person name="Chiriac C."/>
            <person name="Salcher M."/>
            <person name="Ghai R."/>
            <person name="Kavagutti S V."/>
        </authorList>
    </citation>
    <scope>NUCLEOTIDE SEQUENCE</scope>
</reference>
<dbReference type="SUPFAM" id="SSF52540">
    <property type="entry name" value="P-loop containing nucleoside triphosphate hydrolases"/>
    <property type="match status" value="1"/>
</dbReference>
<proteinExistence type="inferred from homology"/>
<dbReference type="Gene3D" id="3.40.50.300">
    <property type="entry name" value="P-loop containing nucleotide triphosphate hydrolases"/>
    <property type="match status" value="1"/>
</dbReference>
<dbReference type="CDD" id="cd01130">
    <property type="entry name" value="VirB11-like_ATPase"/>
    <property type="match status" value="1"/>
</dbReference>
<organism evidence="3">
    <name type="scientific">freshwater metagenome</name>
    <dbReference type="NCBI Taxonomy" id="449393"/>
    <lineage>
        <taxon>unclassified sequences</taxon>
        <taxon>metagenomes</taxon>
        <taxon>ecological metagenomes</taxon>
    </lineage>
</organism>
<dbReference type="InterPro" id="IPR050921">
    <property type="entry name" value="T4SS_GSP_E_ATPase"/>
</dbReference>
<protein>
    <submittedName>
        <fullName evidence="3">Unannotated protein</fullName>
    </submittedName>
</protein>
<dbReference type="AlphaFoldDB" id="A0A6J6GRI8"/>
<dbReference type="GO" id="GO:0016887">
    <property type="term" value="F:ATP hydrolysis activity"/>
    <property type="evidence" value="ECO:0007669"/>
    <property type="project" value="InterPro"/>
</dbReference>
<name>A0A6J6GRI8_9ZZZZ</name>
<evidence type="ECO:0000259" key="2">
    <source>
        <dbReference type="Pfam" id="PF00437"/>
    </source>
</evidence>
<gene>
    <name evidence="3" type="ORF">UFOPK1808_00962</name>
</gene>
<dbReference type="InterPro" id="IPR001482">
    <property type="entry name" value="T2SS/T4SS_dom"/>
</dbReference>
<dbReference type="InterPro" id="IPR027417">
    <property type="entry name" value="P-loop_NTPase"/>
</dbReference>
<dbReference type="PANTHER" id="PTHR30486">
    <property type="entry name" value="TWITCHING MOTILITY PROTEIN PILT"/>
    <property type="match status" value="1"/>
</dbReference>
<accession>A0A6J6GRI8</accession>
<dbReference type="EMBL" id="CAEZUL010000110">
    <property type="protein sequence ID" value="CAB4603887.1"/>
    <property type="molecule type" value="Genomic_DNA"/>
</dbReference>
<comment type="similarity">
    <text evidence="1">Belongs to the GSP E family.</text>
</comment>
<sequence length="303" mass="32924">MKHGIGPLQIHLDNPDVNEVMVVDGKEIFIEDAIGIRHCGQLTTDEVTITLERIARASGRRLDLLSPILDARLTDGSRACAVIPPVAAAGAIISIRKFPRRILPLAAFGPEECAQIIDELVSSHTNVVVSGATSSGKTSLLSSVSQRFKHGERIVCVEDTSELRFAHPHVVRLQTRPSNAEGLGEITLQSLVRTSLRLRPDRLLVGEVRGAEVVDMLLALSSGHRGCWSTVHATSATDTVERLAAMVLRDSPQWSHDQALRTIHRAIGAIIYVQRVSSRRRVVSEIVLVSDAGIVTQLYNGAL</sequence>
<feature type="domain" description="Bacterial type II secretion system protein E" evidence="2">
    <location>
        <begin position="6"/>
        <end position="271"/>
    </location>
</feature>
<dbReference type="Pfam" id="PF00437">
    <property type="entry name" value="T2SSE"/>
    <property type="match status" value="1"/>
</dbReference>
<evidence type="ECO:0000256" key="1">
    <source>
        <dbReference type="ARBA" id="ARBA00006611"/>
    </source>
</evidence>